<feature type="compositionally biased region" description="Basic and acidic residues" evidence="1">
    <location>
        <begin position="1"/>
        <end position="16"/>
    </location>
</feature>
<name>A0A0F9F159_9ZZZZ</name>
<dbReference type="EMBL" id="LAZR01022968">
    <property type="protein sequence ID" value="KKL80069.1"/>
    <property type="molecule type" value="Genomic_DNA"/>
</dbReference>
<sequence>MVERLIDESDPEEKTRLQGKLQGLRRAVDLPYSLLDKEEATDGRGRSETRRNG</sequence>
<gene>
    <name evidence="2" type="ORF">LCGC14_2008510</name>
</gene>
<protein>
    <submittedName>
        <fullName evidence="2">Uncharacterized protein</fullName>
    </submittedName>
</protein>
<evidence type="ECO:0000313" key="2">
    <source>
        <dbReference type="EMBL" id="KKL80069.1"/>
    </source>
</evidence>
<dbReference type="AlphaFoldDB" id="A0A0F9F159"/>
<comment type="caution">
    <text evidence="2">The sequence shown here is derived from an EMBL/GenBank/DDBJ whole genome shotgun (WGS) entry which is preliminary data.</text>
</comment>
<evidence type="ECO:0000256" key="1">
    <source>
        <dbReference type="SAM" id="MobiDB-lite"/>
    </source>
</evidence>
<accession>A0A0F9F159</accession>
<organism evidence="2">
    <name type="scientific">marine sediment metagenome</name>
    <dbReference type="NCBI Taxonomy" id="412755"/>
    <lineage>
        <taxon>unclassified sequences</taxon>
        <taxon>metagenomes</taxon>
        <taxon>ecological metagenomes</taxon>
    </lineage>
</organism>
<reference evidence="2" key="1">
    <citation type="journal article" date="2015" name="Nature">
        <title>Complex archaea that bridge the gap between prokaryotes and eukaryotes.</title>
        <authorList>
            <person name="Spang A."/>
            <person name="Saw J.H."/>
            <person name="Jorgensen S.L."/>
            <person name="Zaremba-Niedzwiedzka K."/>
            <person name="Martijn J."/>
            <person name="Lind A.E."/>
            <person name="van Eijk R."/>
            <person name="Schleper C."/>
            <person name="Guy L."/>
            <person name="Ettema T.J."/>
        </authorList>
    </citation>
    <scope>NUCLEOTIDE SEQUENCE</scope>
</reference>
<feature type="region of interest" description="Disordered" evidence="1">
    <location>
        <begin position="1"/>
        <end position="20"/>
    </location>
</feature>
<proteinExistence type="predicted"/>